<reference evidence="3 4" key="2">
    <citation type="submission" date="2018-11" db="EMBL/GenBank/DDBJ databases">
        <authorList>
            <consortium name="Pathogen Informatics"/>
        </authorList>
    </citation>
    <scope>NUCLEOTIDE SEQUENCE [LARGE SCALE GENOMIC DNA]</scope>
</reference>
<dbReference type="Proteomes" id="UP000282613">
    <property type="component" value="Unassembled WGS sequence"/>
</dbReference>
<evidence type="ECO:0000256" key="2">
    <source>
        <dbReference type="SAM" id="Phobius"/>
    </source>
</evidence>
<dbReference type="Pfam" id="PF15018">
    <property type="entry name" value="InaF-motif"/>
    <property type="match status" value="1"/>
</dbReference>
<name>A0A0R3W544_TAEAS</name>
<accession>A0A0R3W544</accession>
<sequence length="92" mass="10471">MSGLRLANTTRRTAPSKSNETSKMRLQKNNKKWLRLATVFVYVISVSLAAIVLAIYYSIFWKPTISLLDLIKIQKTCTENQIIIGRIAADDR</sequence>
<organism evidence="5">
    <name type="scientific">Taenia asiatica</name>
    <name type="common">Asian tapeworm</name>
    <dbReference type="NCBI Taxonomy" id="60517"/>
    <lineage>
        <taxon>Eukaryota</taxon>
        <taxon>Metazoa</taxon>
        <taxon>Spiralia</taxon>
        <taxon>Lophotrochozoa</taxon>
        <taxon>Platyhelminthes</taxon>
        <taxon>Cestoda</taxon>
        <taxon>Eucestoda</taxon>
        <taxon>Cyclophyllidea</taxon>
        <taxon>Taeniidae</taxon>
        <taxon>Taenia</taxon>
    </lineage>
</organism>
<keyword evidence="2" id="KW-1133">Transmembrane helix</keyword>
<proteinExistence type="predicted"/>
<feature type="compositionally biased region" description="Polar residues" evidence="1">
    <location>
        <begin position="7"/>
        <end position="21"/>
    </location>
</feature>
<dbReference type="OrthoDB" id="8113027at2759"/>
<dbReference type="WBParaSite" id="TASK_0000521301-mRNA-1">
    <property type="protein sequence ID" value="TASK_0000521301-mRNA-1"/>
    <property type="gene ID" value="TASK_0000521301"/>
</dbReference>
<reference evidence="5" key="1">
    <citation type="submission" date="2017-02" db="UniProtKB">
        <authorList>
            <consortium name="WormBaseParasite"/>
        </authorList>
    </citation>
    <scope>IDENTIFICATION</scope>
</reference>
<evidence type="ECO:0000256" key="1">
    <source>
        <dbReference type="SAM" id="MobiDB-lite"/>
    </source>
</evidence>
<keyword evidence="2" id="KW-0472">Membrane</keyword>
<dbReference type="InterPro" id="IPR029162">
    <property type="entry name" value="InaF-motif"/>
</dbReference>
<evidence type="ECO:0000313" key="3">
    <source>
        <dbReference type="EMBL" id="VDK34712.1"/>
    </source>
</evidence>
<dbReference type="PANTHER" id="PTHR34929:SF1">
    <property type="entry name" value="INAF MOTIF CONTAINING 2"/>
    <property type="match status" value="1"/>
</dbReference>
<dbReference type="PANTHER" id="PTHR34929">
    <property type="entry name" value="ZGC:153157"/>
    <property type="match status" value="1"/>
</dbReference>
<keyword evidence="2" id="KW-0812">Transmembrane</keyword>
<keyword evidence="4" id="KW-1185">Reference proteome</keyword>
<dbReference type="AlphaFoldDB" id="A0A0R3W544"/>
<evidence type="ECO:0000313" key="5">
    <source>
        <dbReference type="WBParaSite" id="TASK_0000521301-mRNA-1"/>
    </source>
</evidence>
<evidence type="ECO:0000313" key="4">
    <source>
        <dbReference type="Proteomes" id="UP000282613"/>
    </source>
</evidence>
<dbReference type="EMBL" id="UYRS01018401">
    <property type="protein sequence ID" value="VDK34712.1"/>
    <property type="molecule type" value="Genomic_DNA"/>
</dbReference>
<protein>
    <submittedName>
        <fullName evidence="5">Transmembrane protein INAFM2</fullName>
    </submittedName>
</protein>
<feature type="transmembrane region" description="Helical" evidence="2">
    <location>
        <begin position="33"/>
        <end position="59"/>
    </location>
</feature>
<feature type="region of interest" description="Disordered" evidence="1">
    <location>
        <begin position="1"/>
        <end position="24"/>
    </location>
</feature>
<gene>
    <name evidence="3" type="ORF">TASK_LOCUS5214</name>
</gene>